<feature type="domain" description="Heparan-alpha-glucosaminide N-acetyltransferase catalytic" evidence="2">
    <location>
        <begin position="21"/>
        <end position="223"/>
    </location>
</feature>
<proteinExistence type="predicted"/>
<feature type="transmembrane region" description="Helical" evidence="1">
    <location>
        <begin position="202"/>
        <end position="220"/>
    </location>
</feature>
<dbReference type="AlphaFoldDB" id="A0A495EU99"/>
<protein>
    <submittedName>
        <fullName evidence="3">Uncharacterized protein DUF1624</fullName>
    </submittedName>
</protein>
<gene>
    <name evidence="3" type="ORF">C8D78_2419</name>
</gene>
<keyword evidence="1" id="KW-0812">Transmembrane</keyword>
<comment type="caution">
    <text evidence="3">The sequence shown here is derived from an EMBL/GenBank/DDBJ whole genome shotgun (WGS) entry which is preliminary data.</text>
</comment>
<sequence length="417" mass="43821">MTARGMTTASRTVTGTSVGARLGGIDAARGLALLAMMATHVLATFGSDAQLTPTWIGLAFSGRASALFAVLAGVGLALSTGKQQPVQGPELWAARRGIALRAVVVGAVGLCLGGLEVNIATILVHYAFLFLCVLPFVGLGAKRLLVLAAAWMAAAPVLAYLLRPWLLSAAPPLKLGHNPGWEDLAAPARLFGDLFLTGYYPVLQWIAYLLVGLAVGRMALSKTAVPFLLLAAGTVTAVLAKWLGLVLMEDWGGRRALEARIGDPAYPLDSLLQVNLAGVDQSGSVWWLATSSPHSGTTLDLLHTSGVAVAVIGACLLLGRLGTWLELDLLLPFRGIGAMTLSLYTAHVCVMAALHGLPLAPGWTVEGVYVAQAALMLVLGGFFARQKWRGPLEWVTHAANQLGRRRPSRARRPARAG</sequence>
<feature type="transmembrane region" description="Helical" evidence="1">
    <location>
        <begin position="227"/>
        <end position="248"/>
    </location>
</feature>
<keyword evidence="1" id="KW-0472">Membrane</keyword>
<evidence type="ECO:0000259" key="2">
    <source>
        <dbReference type="Pfam" id="PF07786"/>
    </source>
</evidence>
<accession>A0A495EU99</accession>
<dbReference type="OrthoDB" id="4966979at2"/>
<evidence type="ECO:0000313" key="4">
    <source>
        <dbReference type="Proteomes" id="UP000276055"/>
    </source>
</evidence>
<dbReference type="InterPro" id="IPR012429">
    <property type="entry name" value="HGSNAT_cat"/>
</dbReference>
<dbReference type="Proteomes" id="UP000276055">
    <property type="component" value="Unassembled WGS sequence"/>
</dbReference>
<dbReference type="Pfam" id="PF07786">
    <property type="entry name" value="HGSNAT_cat"/>
    <property type="match status" value="1"/>
</dbReference>
<feature type="transmembrane region" description="Helical" evidence="1">
    <location>
        <begin position="301"/>
        <end position="319"/>
    </location>
</feature>
<feature type="transmembrane region" description="Helical" evidence="1">
    <location>
        <begin position="367"/>
        <end position="384"/>
    </location>
</feature>
<feature type="transmembrane region" description="Helical" evidence="1">
    <location>
        <begin position="98"/>
        <end position="115"/>
    </location>
</feature>
<feature type="transmembrane region" description="Helical" evidence="1">
    <location>
        <begin position="55"/>
        <end position="78"/>
    </location>
</feature>
<feature type="transmembrane region" description="Helical" evidence="1">
    <location>
        <begin position="121"/>
        <end position="137"/>
    </location>
</feature>
<keyword evidence="1" id="KW-1133">Transmembrane helix</keyword>
<dbReference type="RefSeq" id="WP_120953946.1">
    <property type="nucleotide sequence ID" value="NZ_RBIR01000004.1"/>
</dbReference>
<feature type="transmembrane region" description="Helical" evidence="1">
    <location>
        <begin position="144"/>
        <end position="162"/>
    </location>
</feature>
<dbReference type="EMBL" id="RBIR01000004">
    <property type="protein sequence ID" value="RKR19667.1"/>
    <property type="molecule type" value="Genomic_DNA"/>
</dbReference>
<name>A0A495EU99_9MICC</name>
<evidence type="ECO:0000313" key="3">
    <source>
        <dbReference type="EMBL" id="RKR19667.1"/>
    </source>
</evidence>
<feature type="transmembrane region" description="Helical" evidence="1">
    <location>
        <begin position="331"/>
        <end position="355"/>
    </location>
</feature>
<evidence type="ECO:0000256" key="1">
    <source>
        <dbReference type="SAM" id="Phobius"/>
    </source>
</evidence>
<organism evidence="3 4">
    <name type="scientific">Arthrobacter oryzae</name>
    <dbReference type="NCBI Taxonomy" id="409290"/>
    <lineage>
        <taxon>Bacteria</taxon>
        <taxon>Bacillati</taxon>
        <taxon>Actinomycetota</taxon>
        <taxon>Actinomycetes</taxon>
        <taxon>Micrococcales</taxon>
        <taxon>Micrococcaceae</taxon>
        <taxon>Arthrobacter</taxon>
    </lineage>
</organism>
<reference evidence="3 4" key="1">
    <citation type="submission" date="2018-10" db="EMBL/GenBank/DDBJ databases">
        <title>Genomic Encyclopedia of Type Strains, Phase IV (KMG-IV): sequencing the most valuable type-strain genomes for metagenomic binning, comparative biology and taxonomic classification.</title>
        <authorList>
            <person name="Goeker M."/>
        </authorList>
    </citation>
    <scope>NUCLEOTIDE SEQUENCE [LARGE SCALE GENOMIC DNA]</scope>
    <source>
        <strain evidence="3 4">DSM 25586</strain>
    </source>
</reference>